<keyword evidence="4" id="KW-0472">Membrane</keyword>
<dbReference type="RefSeq" id="WP_047092653.1">
    <property type="nucleotide sequence ID" value="NZ_LBHU01000001.1"/>
</dbReference>
<dbReference type="InterPro" id="IPR058792">
    <property type="entry name" value="Beta-barrel_RND_2"/>
</dbReference>
<evidence type="ECO:0000256" key="3">
    <source>
        <dbReference type="SAM" id="MobiDB-lite"/>
    </source>
</evidence>
<dbReference type="Pfam" id="PF25973">
    <property type="entry name" value="BSH_CzcB"/>
    <property type="match status" value="1"/>
</dbReference>
<dbReference type="STRING" id="874156.GCA_001021555_00373"/>
<comment type="caution">
    <text evidence="8">The sequence shown here is derived from an EMBL/GenBank/DDBJ whole genome shotgun (WGS) entry which is preliminary data.</text>
</comment>
<keyword evidence="4" id="KW-1133">Transmembrane helix</keyword>
<dbReference type="Gene3D" id="2.40.420.20">
    <property type="match status" value="1"/>
</dbReference>
<evidence type="ECO:0000313" key="9">
    <source>
        <dbReference type="Proteomes" id="UP000053455"/>
    </source>
</evidence>
<dbReference type="NCBIfam" id="TIGR01730">
    <property type="entry name" value="RND_mfp"/>
    <property type="match status" value="1"/>
</dbReference>
<dbReference type="PANTHER" id="PTHR30469:SF15">
    <property type="entry name" value="HLYD FAMILY OF SECRETION PROTEINS"/>
    <property type="match status" value="1"/>
</dbReference>
<evidence type="ECO:0000256" key="4">
    <source>
        <dbReference type="SAM" id="Phobius"/>
    </source>
</evidence>
<feature type="region of interest" description="Disordered" evidence="3">
    <location>
        <begin position="1"/>
        <end position="38"/>
    </location>
</feature>
<feature type="transmembrane region" description="Helical" evidence="4">
    <location>
        <begin position="44"/>
        <end position="64"/>
    </location>
</feature>
<dbReference type="PANTHER" id="PTHR30469">
    <property type="entry name" value="MULTIDRUG RESISTANCE PROTEIN MDTA"/>
    <property type="match status" value="1"/>
</dbReference>
<feature type="compositionally biased region" description="Basic and acidic residues" evidence="3">
    <location>
        <begin position="7"/>
        <end position="27"/>
    </location>
</feature>
<proteinExistence type="inferred from homology"/>
<dbReference type="Proteomes" id="UP000053455">
    <property type="component" value="Unassembled WGS sequence"/>
</dbReference>
<dbReference type="OrthoDB" id="7422354at2"/>
<feature type="domain" description="CzcB-like barrel-sandwich hybrid" evidence="6">
    <location>
        <begin position="118"/>
        <end position="251"/>
    </location>
</feature>
<dbReference type="PATRIC" id="fig|874156.12.peg.938"/>
<gene>
    <name evidence="8" type="ORF">AAV99_04515</name>
</gene>
<name>A0A0H0XQE6_9SPHN</name>
<dbReference type="Gene3D" id="2.40.30.170">
    <property type="match status" value="1"/>
</dbReference>
<dbReference type="InterPro" id="IPR058647">
    <property type="entry name" value="BSH_CzcB-like"/>
</dbReference>
<feature type="domain" description="CusB-like beta-barrel" evidence="5">
    <location>
        <begin position="260"/>
        <end position="329"/>
    </location>
</feature>
<feature type="domain" description="YknX-like C-terminal permuted SH3-like" evidence="7">
    <location>
        <begin position="335"/>
        <end position="402"/>
    </location>
</feature>
<dbReference type="AlphaFoldDB" id="A0A0H0XQE6"/>
<reference evidence="8 9" key="1">
    <citation type="submission" date="2015-04" db="EMBL/GenBank/DDBJ databases">
        <title>The draft genome sequence of Erythrobacter marinus HWDM-33.</title>
        <authorList>
            <person name="Zhuang L."/>
            <person name="Liu Y."/>
            <person name="Shao Z."/>
        </authorList>
    </citation>
    <scope>NUCLEOTIDE SEQUENCE [LARGE SCALE GENOMIC DNA]</scope>
    <source>
        <strain evidence="8 9">HWDM-33</strain>
    </source>
</reference>
<protein>
    <submittedName>
        <fullName evidence="8">Secretion protein HylD</fullName>
    </submittedName>
</protein>
<keyword evidence="2" id="KW-0175">Coiled coil</keyword>
<evidence type="ECO:0000259" key="6">
    <source>
        <dbReference type="Pfam" id="PF25973"/>
    </source>
</evidence>
<sequence length="420" mass="43581">MNYETKVGTDDVHDHGVSDHAAARDIDGTSDDAPGEQGNRKRRLWIALAVIVVGAFIAAIMLSGGEEEVAFAPTEAANRDLPVVTVSIPGSATLQGMINATGTLAARREMPVGVVGEGGRVVSVSVEAGDWVNAGQVLAVIDRSVQNQQLGALDAQIDVAQADADLAQANLNRAMQLVERGFISQADIDRLTATRDAAMARVDVARAQLAERRARNAQLNIVAPSAGLVLTRNVEPGQVVSPGTGTLFSIARAGEMELLARVGENELGLINVGATGTLTPAGTDRTFTCQVWQKSPVIDEQTRQGTARCALPYDSALRPGGFATISLISDTSVATRLPESAILSDEAGSYVFIVDAEDTVVRRPVTIGAISDAGITIASGLAGTERVVMRAGGFLTEGDRVRPATEAAAGAAAPAPQAES</sequence>
<dbReference type="EMBL" id="LBHU01000001">
    <property type="protein sequence ID" value="KLI64788.1"/>
    <property type="molecule type" value="Genomic_DNA"/>
</dbReference>
<comment type="similarity">
    <text evidence="1">Belongs to the membrane fusion protein (MFP) (TC 8.A.1) family.</text>
</comment>
<keyword evidence="9" id="KW-1185">Reference proteome</keyword>
<dbReference type="Gene3D" id="2.40.50.100">
    <property type="match status" value="1"/>
</dbReference>
<evidence type="ECO:0000313" key="8">
    <source>
        <dbReference type="EMBL" id="KLI64788.1"/>
    </source>
</evidence>
<organism evidence="8 9">
    <name type="scientific">Aurantiacibacter marinus</name>
    <dbReference type="NCBI Taxonomy" id="874156"/>
    <lineage>
        <taxon>Bacteria</taxon>
        <taxon>Pseudomonadati</taxon>
        <taxon>Pseudomonadota</taxon>
        <taxon>Alphaproteobacteria</taxon>
        <taxon>Sphingomonadales</taxon>
        <taxon>Erythrobacteraceae</taxon>
        <taxon>Aurantiacibacter</taxon>
    </lineage>
</organism>
<dbReference type="GO" id="GO:0015562">
    <property type="term" value="F:efflux transmembrane transporter activity"/>
    <property type="evidence" value="ECO:0007669"/>
    <property type="project" value="TreeGrafter"/>
</dbReference>
<dbReference type="InterPro" id="IPR058637">
    <property type="entry name" value="YknX-like_C"/>
</dbReference>
<accession>A0A0H0XQE6</accession>
<evidence type="ECO:0000256" key="2">
    <source>
        <dbReference type="SAM" id="Coils"/>
    </source>
</evidence>
<feature type="coiled-coil region" evidence="2">
    <location>
        <begin position="157"/>
        <end position="208"/>
    </location>
</feature>
<dbReference type="Pfam" id="PF25989">
    <property type="entry name" value="YknX_C"/>
    <property type="match status" value="1"/>
</dbReference>
<dbReference type="Pfam" id="PF25954">
    <property type="entry name" value="Beta-barrel_RND_2"/>
    <property type="match status" value="1"/>
</dbReference>
<dbReference type="Gene3D" id="1.10.287.470">
    <property type="entry name" value="Helix hairpin bin"/>
    <property type="match status" value="1"/>
</dbReference>
<dbReference type="InterPro" id="IPR006143">
    <property type="entry name" value="RND_pump_MFP"/>
</dbReference>
<keyword evidence="4" id="KW-0812">Transmembrane</keyword>
<evidence type="ECO:0000256" key="1">
    <source>
        <dbReference type="ARBA" id="ARBA00009477"/>
    </source>
</evidence>
<evidence type="ECO:0000259" key="7">
    <source>
        <dbReference type="Pfam" id="PF25989"/>
    </source>
</evidence>
<dbReference type="SUPFAM" id="SSF111369">
    <property type="entry name" value="HlyD-like secretion proteins"/>
    <property type="match status" value="1"/>
</dbReference>
<dbReference type="GO" id="GO:1990281">
    <property type="term" value="C:efflux pump complex"/>
    <property type="evidence" value="ECO:0007669"/>
    <property type="project" value="TreeGrafter"/>
</dbReference>
<evidence type="ECO:0000259" key="5">
    <source>
        <dbReference type="Pfam" id="PF25954"/>
    </source>
</evidence>